<keyword evidence="6 7" id="KW-0472">Membrane</keyword>
<organism evidence="9 10">
    <name type="scientific">candidate division KSB3 bacterium</name>
    <dbReference type="NCBI Taxonomy" id="2044937"/>
    <lineage>
        <taxon>Bacteria</taxon>
        <taxon>candidate division KSB3</taxon>
    </lineage>
</organism>
<accession>A0A2G6KEC6</accession>
<evidence type="ECO:0000256" key="5">
    <source>
        <dbReference type="ARBA" id="ARBA00022989"/>
    </source>
</evidence>
<dbReference type="InterPro" id="IPR000515">
    <property type="entry name" value="MetI-like"/>
</dbReference>
<protein>
    <submittedName>
        <fullName evidence="9">ABC transporter permease</fullName>
    </submittedName>
</protein>
<feature type="transmembrane region" description="Helical" evidence="7">
    <location>
        <begin position="195"/>
        <end position="212"/>
    </location>
</feature>
<proteinExistence type="inferred from homology"/>
<evidence type="ECO:0000256" key="3">
    <source>
        <dbReference type="ARBA" id="ARBA00022475"/>
    </source>
</evidence>
<dbReference type="SUPFAM" id="SSF161098">
    <property type="entry name" value="MetI-like"/>
    <property type="match status" value="1"/>
</dbReference>
<keyword evidence="3" id="KW-1003">Cell membrane</keyword>
<dbReference type="Proteomes" id="UP000230821">
    <property type="component" value="Unassembled WGS sequence"/>
</dbReference>
<reference evidence="9 10" key="1">
    <citation type="submission" date="2017-10" db="EMBL/GenBank/DDBJ databases">
        <title>Novel microbial diversity and functional potential in the marine mammal oral microbiome.</title>
        <authorList>
            <person name="Dudek N.K."/>
            <person name="Sun C.L."/>
            <person name="Burstein D."/>
            <person name="Kantor R.S."/>
            <person name="Aliaga Goltsman D.S."/>
            <person name="Bik E.M."/>
            <person name="Thomas B.C."/>
            <person name="Banfield J.F."/>
            <person name="Relman D.A."/>
        </authorList>
    </citation>
    <scope>NUCLEOTIDE SEQUENCE [LARGE SCALE GENOMIC DNA]</scope>
    <source>
        <strain evidence="9">DOLJORAL78_47_16</strain>
    </source>
</reference>
<dbReference type="Pfam" id="PF19300">
    <property type="entry name" value="BPD_transp_1_N"/>
    <property type="match status" value="1"/>
</dbReference>
<name>A0A2G6KEC6_9BACT</name>
<dbReference type="GO" id="GO:0055085">
    <property type="term" value="P:transmembrane transport"/>
    <property type="evidence" value="ECO:0007669"/>
    <property type="project" value="InterPro"/>
</dbReference>
<dbReference type="CDD" id="cd06261">
    <property type="entry name" value="TM_PBP2"/>
    <property type="match status" value="1"/>
</dbReference>
<gene>
    <name evidence="9" type="ORF">CSA56_12115</name>
</gene>
<comment type="caution">
    <text evidence="9">The sequence shown here is derived from an EMBL/GenBank/DDBJ whole genome shotgun (WGS) entry which is preliminary data.</text>
</comment>
<evidence type="ECO:0000259" key="8">
    <source>
        <dbReference type="PROSITE" id="PS50928"/>
    </source>
</evidence>
<evidence type="ECO:0000256" key="6">
    <source>
        <dbReference type="ARBA" id="ARBA00023136"/>
    </source>
</evidence>
<dbReference type="InterPro" id="IPR045621">
    <property type="entry name" value="BPD_transp_1_N"/>
</dbReference>
<dbReference type="PROSITE" id="PS50928">
    <property type="entry name" value="ABC_TM1"/>
    <property type="match status" value="1"/>
</dbReference>
<evidence type="ECO:0000256" key="7">
    <source>
        <dbReference type="RuleBase" id="RU363032"/>
    </source>
</evidence>
<evidence type="ECO:0000313" key="10">
    <source>
        <dbReference type="Proteomes" id="UP000230821"/>
    </source>
</evidence>
<dbReference type="EMBL" id="PDSK01000100">
    <property type="protein sequence ID" value="PIE33312.1"/>
    <property type="molecule type" value="Genomic_DNA"/>
</dbReference>
<dbReference type="AlphaFoldDB" id="A0A2G6KEC6"/>
<evidence type="ECO:0000256" key="2">
    <source>
        <dbReference type="ARBA" id="ARBA00022448"/>
    </source>
</evidence>
<dbReference type="InterPro" id="IPR035906">
    <property type="entry name" value="MetI-like_sf"/>
</dbReference>
<sequence length="332" mass="36718">MLNYILRRILGSIPVVFGISLVAFIIIQLPPGDYGDVYKQYVISQGGISAGEAEEMAHKFRVRYGLDKPLPVQYLNWITGIVTRGDFGYSFSYKKDVGELIAERLPRTILLAVSAHLISTVVGILLGIFVAPRQYSLADNTGAFLAFTFTSVPRFSLALIIMYLLVFVFGQEHVSSLYSPAEVIAPWSWSKFMDLLKHVWPVIAIAGLGGVARNMRVMRANLLDVLNAQYVQTARSKGLKERSVMAKHAVPNALHPIIMYQGMVLPYMIQGSMEAAIVLSLPTLGPMFRDSLLNQDIYISGSFLLIYGIMLIAGNLLADIGLSVLDPRIRYG</sequence>
<comment type="similarity">
    <text evidence="7">Belongs to the binding-protein-dependent transport system permease family.</text>
</comment>
<evidence type="ECO:0000313" key="9">
    <source>
        <dbReference type="EMBL" id="PIE33312.1"/>
    </source>
</evidence>
<keyword evidence="4 7" id="KW-0812">Transmembrane</keyword>
<dbReference type="Pfam" id="PF00528">
    <property type="entry name" value="BPD_transp_1"/>
    <property type="match status" value="1"/>
</dbReference>
<evidence type="ECO:0000256" key="1">
    <source>
        <dbReference type="ARBA" id="ARBA00004651"/>
    </source>
</evidence>
<dbReference type="GO" id="GO:0005886">
    <property type="term" value="C:plasma membrane"/>
    <property type="evidence" value="ECO:0007669"/>
    <property type="project" value="UniProtKB-SubCell"/>
</dbReference>
<dbReference type="PANTHER" id="PTHR30465">
    <property type="entry name" value="INNER MEMBRANE ABC TRANSPORTER"/>
    <property type="match status" value="1"/>
</dbReference>
<feature type="transmembrane region" description="Helical" evidence="7">
    <location>
        <begin position="9"/>
        <end position="29"/>
    </location>
</feature>
<keyword evidence="5 7" id="KW-1133">Transmembrane helix</keyword>
<feature type="transmembrane region" description="Helical" evidence="7">
    <location>
        <begin position="143"/>
        <end position="169"/>
    </location>
</feature>
<keyword evidence="2 7" id="KW-0813">Transport</keyword>
<dbReference type="PANTHER" id="PTHR30465:SF43">
    <property type="entry name" value="OLIGOPEPTIDE ABC TRANSPORTER, PERMEASE PROTEIN"/>
    <property type="match status" value="1"/>
</dbReference>
<comment type="subcellular location">
    <subcellularLocation>
        <location evidence="1 7">Cell membrane</location>
        <topology evidence="1 7">Multi-pass membrane protein</topology>
    </subcellularLocation>
</comment>
<feature type="transmembrane region" description="Helical" evidence="7">
    <location>
        <begin position="109"/>
        <end position="131"/>
    </location>
</feature>
<dbReference type="Gene3D" id="1.10.3720.10">
    <property type="entry name" value="MetI-like"/>
    <property type="match status" value="1"/>
</dbReference>
<evidence type="ECO:0000256" key="4">
    <source>
        <dbReference type="ARBA" id="ARBA00022692"/>
    </source>
</evidence>
<feature type="domain" description="ABC transmembrane type-1" evidence="8">
    <location>
        <begin position="105"/>
        <end position="318"/>
    </location>
</feature>
<feature type="transmembrane region" description="Helical" evidence="7">
    <location>
        <begin position="297"/>
        <end position="318"/>
    </location>
</feature>
<feature type="transmembrane region" description="Helical" evidence="7">
    <location>
        <begin position="264"/>
        <end position="285"/>
    </location>
</feature>